<name>A0A7M7N3N5_STRPU</name>
<evidence type="ECO:0000313" key="4">
    <source>
        <dbReference type="Proteomes" id="UP000007110"/>
    </source>
</evidence>
<organism evidence="3 4">
    <name type="scientific">Strongylocentrotus purpuratus</name>
    <name type="common">Purple sea urchin</name>
    <dbReference type="NCBI Taxonomy" id="7668"/>
    <lineage>
        <taxon>Eukaryota</taxon>
        <taxon>Metazoa</taxon>
        <taxon>Echinodermata</taxon>
        <taxon>Eleutherozoa</taxon>
        <taxon>Echinozoa</taxon>
        <taxon>Echinoidea</taxon>
        <taxon>Euechinoidea</taxon>
        <taxon>Echinacea</taxon>
        <taxon>Camarodonta</taxon>
        <taxon>Echinidea</taxon>
        <taxon>Strongylocentrotidae</taxon>
        <taxon>Strongylocentrotus</taxon>
    </lineage>
</organism>
<dbReference type="EnsemblMetazoa" id="XM_030974949">
    <property type="protein sequence ID" value="XP_030830809"/>
    <property type="gene ID" value="LOC105437606"/>
</dbReference>
<dbReference type="KEGG" id="spu:105437606"/>
<feature type="transmembrane region" description="Helical" evidence="2">
    <location>
        <begin position="28"/>
        <end position="51"/>
    </location>
</feature>
<dbReference type="RefSeq" id="XP_030830809.1">
    <property type="nucleotide sequence ID" value="XM_030974949.1"/>
</dbReference>
<keyword evidence="2" id="KW-0812">Transmembrane</keyword>
<dbReference type="Proteomes" id="UP000007110">
    <property type="component" value="Unassembled WGS sequence"/>
</dbReference>
<proteinExistence type="predicted"/>
<reference evidence="4" key="1">
    <citation type="submission" date="2015-02" db="EMBL/GenBank/DDBJ databases">
        <title>Genome sequencing for Strongylocentrotus purpuratus.</title>
        <authorList>
            <person name="Murali S."/>
            <person name="Liu Y."/>
            <person name="Vee V."/>
            <person name="English A."/>
            <person name="Wang M."/>
            <person name="Skinner E."/>
            <person name="Han Y."/>
            <person name="Muzny D.M."/>
            <person name="Worley K.C."/>
            <person name="Gibbs R.A."/>
        </authorList>
    </citation>
    <scope>NUCLEOTIDE SEQUENCE</scope>
</reference>
<feature type="region of interest" description="Disordered" evidence="1">
    <location>
        <begin position="162"/>
        <end position="184"/>
    </location>
</feature>
<evidence type="ECO:0000256" key="2">
    <source>
        <dbReference type="SAM" id="Phobius"/>
    </source>
</evidence>
<sequence>MSLLCFGPAGVLGIVSFRKRTCVISAYITMSVFSAIFAFYMMIIGAIGAPISESRGCNAIPCKEGLVESRTASDAIMSVIGLIELIVAIVGSVYGCSGVCCTPQSSRPLQGFNVVNQYPAIVSTHQQGLSYVSTDQPPPYSTAQQQLQLTPTPQQIHVPQQTFPHQHTNPSQQTRIQQQTPTPQQIHVPQQTFPNQQTRIQQIHVPQQTFPNQQTRIQQIHVSQQTFPNQQTRIQQQTPTPQQVHLPQQTFSHQQIFPHQQTYPQQQSILPQQTPTAQQVHLPQQAFPNQQTFQHQQTPPQQETNATPQQTNSHQFYQPLILPNNQGR</sequence>
<reference evidence="3" key="2">
    <citation type="submission" date="2021-01" db="UniProtKB">
        <authorList>
            <consortium name="EnsemblMetazoa"/>
        </authorList>
    </citation>
    <scope>IDENTIFICATION</scope>
</reference>
<evidence type="ECO:0000256" key="1">
    <source>
        <dbReference type="SAM" id="MobiDB-lite"/>
    </source>
</evidence>
<dbReference type="InParanoid" id="A0A7M7N3N5"/>
<feature type="compositionally biased region" description="Low complexity" evidence="1">
    <location>
        <begin position="283"/>
        <end position="302"/>
    </location>
</feature>
<protein>
    <submittedName>
        <fullName evidence="3">Uncharacterized protein</fullName>
    </submittedName>
</protein>
<feature type="compositionally biased region" description="Low complexity" evidence="1">
    <location>
        <begin position="170"/>
        <end position="184"/>
    </location>
</feature>
<dbReference type="AlphaFoldDB" id="A0A7M7N3N5"/>
<feature type="compositionally biased region" description="Polar residues" evidence="1">
    <location>
        <begin position="259"/>
        <end position="282"/>
    </location>
</feature>
<feature type="transmembrane region" description="Helical" evidence="2">
    <location>
        <begin position="72"/>
        <end position="94"/>
    </location>
</feature>
<evidence type="ECO:0000313" key="3">
    <source>
        <dbReference type="EnsemblMetazoa" id="XP_030830809"/>
    </source>
</evidence>
<keyword evidence="4" id="KW-1185">Reference proteome</keyword>
<keyword evidence="2" id="KW-0472">Membrane</keyword>
<feature type="region of interest" description="Disordered" evidence="1">
    <location>
        <begin position="259"/>
        <end position="328"/>
    </location>
</feature>
<dbReference type="GeneID" id="105437606"/>
<keyword evidence="2" id="KW-1133">Transmembrane helix</keyword>
<accession>A0A7M7N3N5</accession>
<feature type="compositionally biased region" description="Polar residues" evidence="1">
    <location>
        <begin position="303"/>
        <end position="316"/>
    </location>
</feature>